<comment type="cofactor">
    <cofactor evidence="1">
        <name>Zn(2+)</name>
        <dbReference type="ChEBI" id="CHEBI:29105"/>
    </cofactor>
    <text evidence="1">Binds 1 zinc ion per subunit.</text>
</comment>
<dbReference type="RefSeq" id="WP_147154495.1">
    <property type="nucleotide sequence ID" value="NZ_BKAJ01000120.1"/>
</dbReference>
<feature type="domain" description="Microcystin LR degradation protein MlrC C-terminal" evidence="2">
    <location>
        <begin position="307"/>
        <end position="484"/>
    </location>
</feature>
<evidence type="ECO:0000259" key="3">
    <source>
        <dbReference type="Pfam" id="PF07364"/>
    </source>
</evidence>
<comment type="caution">
    <text evidence="4">The sequence shown here is derived from an EMBL/GenBank/DDBJ whole genome shotgun (WGS) entry which is preliminary data.</text>
</comment>
<dbReference type="AlphaFoldDB" id="A0A512NJP4"/>
<feature type="domain" description="Microcystin LR degradation protein MlrC N-terminal" evidence="3">
    <location>
        <begin position="4"/>
        <end position="295"/>
    </location>
</feature>
<protein>
    <recommendedName>
        <fullName evidence="1">Microcystinase C</fullName>
        <shortName evidence="1">MlrC</shortName>
    </recommendedName>
</protein>
<dbReference type="Proteomes" id="UP000321058">
    <property type="component" value="Unassembled WGS sequence"/>
</dbReference>
<organism evidence="4 5">
    <name type="scientific">Reyranella soli</name>
    <dbReference type="NCBI Taxonomy" id="1230389"/>
    <lineage>
        <taxon>Bacteria</taxon>
        <taxon>Pseudomonadati</taxon>
        <taxon>Pseudomonadota</taxon>
        <taxon>Alphaproteobacteria</taxon>
        <taxon>Hyphomicrobiales</taxon>
        <taxon>Reyranellaceae</taxon>
        <taxon>Reyranella</taxon>
    </lineage>
</organism>
<dbReference type="InterPro" id="IPR009197">
    <property type="entry name" value="MlrC"/>
</dbReference>
<keyword evidence="1" id="KW-0479">Metal-binding</keyword>
<dbReference type="GO" id="GO:0008237">
    <property type="term" value="F:metallopeptidase activity"/>
    <property type="evidence" value="ECO:0007669"/>
    <property type="project" value="UniProtKB-KW"/>
</dbReference>
<evidence type="ECO:0000313" key="4">
    <source>
        <dbReference type="EMBL" id="GEP59135.1"/>
    </source>
</evidence>
<dbReference type="Pfam" id="PF07364">
    <property type="entry name" value="DUF1485"/>
    <property type="match status" value="1"/>
</dbReference>
<keyword evidence="1" id="KW-0378">Hydrolase</keyword>
<keyword evidence="5" id="KW-1185">Reference proteome</keyword>
<dbReference type="OrthoDB" id="9782658at2"/>
<evidence type="ECO:0000313" key="5">
    <source>
        <dbReference type="Proteomes" id="UP000321058"/>
    </source>
</evidence>
<dbReference type="Pfam" id="PF07171">
    <property type="entry name" value="MlrC_C"/>
    <property type="match status" value="1"/>
</dbReference>
<sequence>MAYRVLIAQFMHETNTFSKLVTTLDDYRKRWLIEGEAMVPRFTGTKNEIGGYIDATKKYGWQPVWAGAANATPSGKLTKETWETIRDMIVNAARKAGKLDGICLSLHGAMVTETEDDAEGALLELLRSVVGPDVPIATTLDLHANATVRMASNANALVSYRTYPHIDGYERAVQAAALVQQAMEGKKAPRCLLVQPAMLEGAEHGRTTQPGLMLDLLAKADSFETEPGIDVVSIQAGFTWADIPYTGPSIAVSHEPGAEARAKAIAAELIDEIWRRREEGAKSYYRPIADGIAAAKAGVGKKGPLVIADGTDNPGGGGYNDTTPVLKALMDAGIENVAFGTIYDPGTVQQATKAGVGAEIEVSLGGHTDPAMGAPIKARAVVKMLSDGSFKNDGPMNAGVETSMGPTAVLRIGGIDVVTISNRIQTIDLQVFLSQGIDPTAKSVLVVKSVQHYRAAYAPIAREIVLVDSGGICSPDISRLKFTRLRRPIWPLDGINEPYAGLRPA</sequence>
<evidence type="ECO:0000259" key="2">
    <source>
        <dbReference type="Pfam" id="PF07171"/>
    </source>
</evidence>
<accession>A0A512NJP4</accession>
<dbReference type="InterPro" id="IPR010799">
    <property type="entry name" value="MlrC_C"/>
</dbReference>
<comment type="similarity">
    <text evidence="1">Belongs to the peptidase M81 family.</text>
</comment>
<reference evidence="4 5" key="1">
    <citation type="submission" date="2019-07" db="EMBL/GenBank/DDBJ databases">
        <title>Whole genome shotgun sequence of Reyranella soli NBRC 108950.</title>
        <authorList>
            <person name="Hosoyama A."/>
            <person name="Uohara A."/>
            <person name="Ohji S."/>
            <person name="Ichikawa N."/>
        </authorList>
    </citation>
    <scope>NUCLEOTIDE SEQUENCE [LARGE SCALE GENOMIC DNA]</scope>
    <source>
        <strain evidence="4 5">NBRC 108950</strain>
    </source>
</reference>
<comment type="function">
    <text evidence="1">Involved in peptidolytic degradation of cyclic heptapeptide hepatotoxin microcystin (MC).</text>
</comment>
<keyword evidence="1" id="KW-0645">Protease</keyword>
<dbReference type="GO" id="GO:0006508">
    <property type="term" value="P:proteolysis"/>
    <property type="evidence" value="ECO:0007669"/>
    <property type="project" value="UniProtKB-KW"/>
</dbReference>
<name>A0A512NJP4_9HYPH</name>
<proteinExistence type="inferred from homology"/>
<gene>
    <name evidence="4" type="ORF">RSO01_63010</name>
</gene>
<dbReference type="PIRSF" id="PIRSF012702">
    <property type="entry name" value="UCP012702"/>
    <property type="match status" value="1"/>
</dbReference>
<dbReference type="InterPro" id="IPR015995">
    <property type="entry name" value="MlrC_N"/>
</dbReference>
<evidence type="ECO:0000256" key="1">
    <source>
        <dbReference type="PIRNR" id="PIRNR012702"/>
    </source>
</evidence>
<dbReference type="EMBL" id="BKAJ01000120">
    <property type="protein sequence ID" value="GEP59135.1"/>
    <property type="molecule type" value="Genomic_DNA"/>
</dbReference>
<keyword evidence="1" id="KW-0482">Metalloprotease</keyword>
<dbReference type="GO" id="GO:0046872">
    <property type="term" value="F:metal ion binding"/>
    <property type="evidence" value="ECO:0007669"/>
    <property type="project" value="UniProtKB-KW"/>
</dbReference>